<dbReference type="InterPro" id="IPR012910">
    <property type="entry name" value="Plug_dom"/>
</dbReference>
<keyword evidence="2 12" id="KW-0813">Transport</keyword>
<keyword evidence="5 12" id="KW-0812">Transmembrane</keyword>
<dbReference type="InterPro" id="IPR036942">
    <property type="entry name" value="Beta-barrel_TonB_sf"/>
</dbReference>
<evidence type="ECO:0000256" key="4">
    <source>
        <dbReference type="ARBA" id="ARBA00022496"/>
    </source>
</evidence>
<evidence type="ECO:0000259" key="14">
    <source>
        <dbReference type="Pfam" id="PF00593"/>
    </source>
</evidence>
<evidence type="ECO:0000256" key="1">
    <source>
        <dbReference type="ARBA" id="ARBA00004571"/>
    </source>
</evidence>
<evidence type="ECO:0000256" key="8">
    <source>
        <dbReference type="ARBA" id="ARBA00023065"/>
    </source>
</evidence>
<dbReference type="InterPro" id="IPR000531">
    <property type="entry name" value="Beta-barrel_TonB"/>
</dbReference>
<keyword evidence="6" id="KW-0732">Signal</keyword>
<dbReference type="InterPro" id="IPR037066">
    <property type="entry name" value="Plug_dom_sf"/>
</dbReference>
<accession>A0A5C0VHQ9</accession>
<dbReference type="Pfam" id="PF00593">
    <property type="entry name" value="TonB_dep_Rec_b-barrel"/>
    <property type="match status" value="1"/>
</dbReference>
<dbReference type="Pfam" id="PF07715">
    <property type="entry name" value="Plug"/>
    <property type="match status" value="1"/>
</dbReference>
<evidence type="ECO:0000313" key="17">
    <source>
        <dbReference type="Proteomes" id="UP000323653"/>
    </source>
</evidence>
<evidence type="ECO:0000256" key="11">
    <source>
        <dbReference type="ARBA" id="ARBA00023237"/>
    </source>
</evidence>
<feature type="domain" description="TonB-dependent receptor plug" evidence="15">
    <location>
        <begin position="114"/>
        <end position="220"/>
    </location>
</feature>
<keyword evidence="8" id="KW-0406">Ion transport</keyword>
<dbReference type="GO" id="GO:0009279">
    <property type="term" value="C:cell outer membrane"/>
    <property type="evidence" value="ECO:0007669"/>
    <property type="project" value="UniProtKB-SubCell"/>
</dbReference>
<keyword evidence="10 12" id="KW-0472">Membrane</keyword>
<dbReference type="InterPro" id="IPR039426">
    <property type="entry name" value="TonB-dep_rcpt-like"/>
</dbReference>
<name>A0A5C0VHQ9_9SPHI</name>
<keyword evidence="17" id="KW-1185">Reference proteome</keyword>
<dbReference type="GO" id="GO:0015344">
    <property type="term" value="F:siderophore uptake transmembrane transporter activity"/>
    <property type="evidence" value="ECO:0007669"/>
    <property type="project" value="TreeGrafter"/>
</dbReference>
<evidence type="ECO:0000256" key="13">
    <source>
        <dbReference type="RuleBase" id="RU003357"/>
    </source>
</evidence>
<dbReference type="Gene3D" id="2.170.130.10">
    <property type="entry name" value="TonB-dependent receptor, plug domain"/>
    <property type="match status" value="1"/>
</dbReference>
<evidence type="ECO:0000256" key="3">
    <source>
        <dbReference type="ARBA" id="ARBA00022452"/>
    </source>
</evidence>
<dbReference type="Gene3D" id="2.60.40.1120">
    <property type="entry name" value="Carboxypeptidase-like, regulatory domain"/>
    <property type="match status" value="1"/>
</dbReference>
<keyword evidence="4" id="KW-0410">Iron transport</keyword>
<dbReference type="SUPFAM" id="SSF49464">
    <property type="entry name" value="Carboxypeptidase regulatory domain-like"/>
    <property type="match status" value="1"/>
</dbReference>
<keyword evidence="7" id="KW-0408">Iron</keyword>
<protein>
    <submittedName>
        <fullName evidence="16">TonB-dependent receptor</fullName>
    </submittedName>
</protein>
<dbReference type="Gene3D" id="2.40.170.20">
    <property type="entry name" value="TonB-dependent receptor, beta-barrel domain"/>
    <property type="match status" value="1"/>
</dbReference>
<keyword evidence="11 12" id="KW-0998">Cell outer membrane</keyword>
<dbReference type="EMBL" id="CP043329">
    <property type="protein sequence ID" value="QEK51201.1"/>
    <property type="molecule type" value="Genomic_DNA"/>
</dbReference>
<dbReference type="Proteomes" id="UP000323653">
    <property type="component" value="Chromosome"/>
</dbReference>
<gene>
    <name evidence="16" type="ORF">FYC62_05565</name>
</gene>
<dbReference type="PANTHER" id="PTHR32552:SF68">
    <property type="entry name" value="FERRICHROME OUTER MEMBRANE TRANSPORTER_PHAGE RECEPTOR"/>
    <property type="match status" value="1"/>
</dbReference>
<evidence type="ECO:0000259" key="15">
    <source>
        <dbReference type="Pfam" id="PF07715"/>
    </source>
</evidence>
<feature type="domain" description="TonB-dependent receptor-like beta-barrel" evidence="14">
    <location>
        <begin position="282"/>
        <end position="741"/>
    </location>
</feature>
<keyword evidence="3 12" id="KW-1134">Transmembrane beta strand</keyword>
<evidence type="ECO:0000313" key="16">
    <source>
        <dbReference type="EMBL" id="QEK51201.1"/>
    </source>
</evidence>
<reference evidence="16 17" key="1">
    <citation type="submission" date="2019-08" db="EMBL/GenBank/DDBJ databases">
        <title>Pedobacter sp. nov., isolated from Han river, South Korea.</title>
        <authorList>
            <person name="Lee D.-H."/>
            <person name="Kim Y.-S."/>
            <person name="Hwang E.-M."/>
            <person name="Le Tran T.C."/>
            <person name="Cha C.-J."/>
        </authorList>
    </citation>
    <scope>NUCLEOTIDE SEQUENCE [LARGE SCALE GENOMIC DNA]</scope>
    <source>
        <strain evidence="16 17">CJ43</strain>
    </source>
</reference>
<keyword evidence="9 13" id="KW-0798">TonB box</keyword>
<dbReference type="InterPro" id="IPR008969">
    <property type="entry name" value="CarboxyPept-like_regulatory"/>
</dbReference>
<organism evidence="16 17">
    <name type="scientific">Pedobacter aquae</name>
    <dbReference type="NCBI Taxonomy" id="2605747"/>
    <lineage>
        <taxon>Bacteria</taxon>
        <taxon>Pseudomonadati</taxon>
        <taxon>Bacteroidota</taxon>
        <taxon>Sphingobacteriia</taxon>
        <taxon>Sphingobacteriales</taxon>
        <taxon>Sphingobacteriaceae</taxon>
        <taxon>Pedobacter</taxon>
    </lineage>
</organism>
<dbReference type="SUPFAM" id="SSF56935">
    <property type="entry name" value="Porins"/>
    <property type="match status" value="1"/>
</dbReference>
<evidence type="ECO:0000256" key="10">
    <source>
        <dbReference type="ARBA" id="ARBA00023136"/>
    </source>
</evidence>
<dbReference type="Pfam" id="PF13715">
    <property type="entry name" value="CarbopepD_reg_2"/>
    <property type="match status" value="1"/>
</dbReference>
<keyword evidence="16" id="KW-0675">Receptor</keyword>
<comment type="similarity">
    <text evidence="12 13">Belongs to the TonB-dependent receptor family.</text>
</comment>
<dbReference type="KEGG" id="pej:FYC62_05565"/>
<sequence length="786" mass="90019">MKFYLIMVWYILAIVNTYAQDISGIVYEEFTKTPISGAIIKVENQNLVSLTDASGAFYIKSSKDSTNLFITALGYENQEFIVKTNHTVYIALKQNNSNLNEVVVTANREASLRSQTPIAISKLSAKLIDETKANQVFEIINKTPGVIMPSYNNEQHGMSIRQPMGTSAYYLYLEDGVPIRPLGVFNHNALLEVNQFVINSIEVVKGPVSSIYGPEAVGGAINFIMQRPTPVPTAKVGVQFDNWGFRRIQFGAGAQLKKFGFYIGGLSSKQTNSWMASSDYDKTSLNARLEYNFSNKTRLIGNFIYGTYYSQMAGNVDSTMFYSRNYVSTSDFTYRKSDAYRSRLTLEHDWNSHSKSFITLFHRNNKHGQNPSYAIRWNPVSSATNDPTKARGELNSNDFESYGFIAQHSQKFNFLNSKLLAGAVLDLTENTYWSYLIDLNAQLDPSNRFVEKYSIARERPDSPIANYNGDIKNYATYLQYDFEPVNKLRFSVGGRYDVMDLDYINNINSTSGNIIYQRFTPKIGATYEIDKNKGVYANFSQGFSPPSLTAIFRPRPNTNPVEFYTNLSPAYFNNYELGGWISFLKNKFYLDVTAYQMDGRNELLNIRQPDNSFDFQSAGKTLHRGLEFGFNAKPTAEYWFRFGGTTAIHRFKDFKISDRPNDPFQNLAGFDMPSSPRWTWNSEFSYYPKWVKNFRTSIEWQYLSSWYQNQINTVKYEGYHLLNYRVGYKWKAIELYANIMNFTDELFANSATRGNNLTDRSTFNPGAPRTYVMGIQYNFTGKNKIN</sequence>
<dbReference type="AlphaFoldDB" id="A0A5C0VHQ9"/>
<dbReference type="PANTHER" id="PTHR32552">
    <property type="entry name" value="FERRICHROME IRON RECEPTOR-RELATED"/>
    <property type="match status" value="1"/>
</dbReference>
<evidence type="ECO:0000256" key="2">
    <source>
        <dbReference type="ARBA" id="ARBA00022448"/>
    </source>
</evidence>
<dbReference type="RefSeq" id="WP_149074238.1">
    <property type="nucleotide sequence ID" value="NZ_CP043329.1"/>
</dbReference>
<comment type="subcellular location">
    <subcellularLocation>
        <location evidence="1 12">Cell outer membrane</location>
        <topology evidence="1 12">Multi-pass membrane protein</topology>
    </subcellularLocation>
</comment>
<proteinExistence type="inferred from homology"/>
<evidence type="ECO:0000256" key="12">
    <source>
        <dbReference type="PROSITE-ProRule" id="PRU01360"/>
    </source>
</evidence>
<evidence type="ECO:0000256" key="5">
    <source>
        <dbReference type="ARBA" id="ARBA00022692"/>
    </source>
</evidence>
<dbReference type="PROSITE" id="PS52016">
    <property type="entry name" value="TONB_DEPENDENT_REC_3"/>
    <property type="match status" value="1"/>
</dbReference>
<evidence type="ECO:0000256" key="7">
    <source>
        <dbReference type="ARBA" id="ARBA00023004"/>
    </source>
</evidence>
<evidence type="ECO:0000256" key="9">
    <source>
        <dbReference type="ARBA" id="ARBA00023077"/>
    </source>
</evidence>
<evidence type="ECO:0000256" key="6">
    <source>
        <dbReference type="ARBA" id="ARBA00022729"/>
    </source>
</evidence>